<protein>
    <submittedName>
        <fullName evidence="1">DUF4102 domain-containing protein</fullName>
    </submittedName>
</protein>
<dbReference type="InterPro" id="IPR038488">
    <property type="entry name" value="Integrase_DNA-bd_sf"/>
</dbReference>
<keyword evidence="2" id="KW-1185">Reference proteome</keyword>
<evidence type="ECO:0000313" key="1">
    <source>
        <dbReference type="EMBL" id="NMM00445.1"/>
    </source>
</evidence>
<dbReference type="AlphaFoldDB" id="A0A848IKV9"/>
<accession>A0A848IKV9</accession>
<proteinExistence type="predicted"/>
<name>A0A848IKV9_9BURK</name>
<gene>
    <name evidence="1" type="ORF">HHL24_21210</name>
</gene>
<dbReference type="EMBL" id="JABBGJ010000022">
    <property type="protein sequence ID" value="NMM00445.1"/>
    <property type="molecule type" value="Genomic_DNA"/>
</dbReference>
<dbReference type="Gene3D" id="3.30.160.390">
    <property type="entry name" value="Integrase, DNA-binding domain"/>
    <property type="match status" value="1"/>
</dbReference>
<reference evidence="1 2" key="1">
    <citation type="submission" date="2020-04" db="EMBL/GenBank/DDBJ databases">
        <title>Paraburkholderia sp. RP-4-7 isolated from soil.</title>
        <authorList>
            <person name="Dahal R.H."/>
        </authorList>
    </citation>
    <scope>NUCLEOTIDE SEQUENCE [LARGE SCALE GENOMIC DNA]</scope>
    <source>
        <strain evidence="1 2">RP-4-7</strain>
    </source>
</reference>
<evidence type="ECO:0000313" key="2">
    <source>
        <dbReference type="Proteomes" id="UP000544134"/>
    </source>
</evidence>
<comment type="caution">
    <text evidence="1">The sequence shown here is derived from an EMBL/GenBank/DDBJ whole genome shotgun (WGS) entry which is preliminary data.</text>
</comment>
<sequence>MPRDKKYKLADGGGMYLEVRPNDSRYWRLK</sequence>
<organism evidence="1 2">
    <name type="scientific">Paraburkholderia polaris</name>
    <dbReference type="NCBI Taxonomy" id="2728848"/>
    <lineage>
        <taxon>Bacteria</taxon>
        <taxon>Pseudomonadati</taxon>
        <taxon>Pseudomonadota</taxon>
        <taxon>Betaproteobacteria</taxon>
        <taxon>Burkholderiales</taxon>
        <taxon>Burkholderiaceae</taxon>
        <taxon>Paraburkholderia</taxon>
    </lineage>
</organism>
<dbReference type="Proteomes" id="UP000544134">
    <property type="component" value="Unassembled WGS sequence"/>
</dbReference>